<dbReference type="AlphaFoldDB" id="A0A679JKF2"/>
<sequence>MSTASTAQTPSTILITGCSSGFGLETARFFLDKGWHVVATMRTPRDDLLQHSDRLRVLPLDVTDAQSVQHCIEAAGPLDALVNNAGVGVLAPLEGMALADAREVFETNTLGTIAMTQAVLPQFRQRRSGVVVNVTSSVTLLPLPLLSVYTGSKAAVNAFTESLALELAAFGVRMRLVLPGRAPGTSFGDNARRRMGDSAPEAYADFRQRVFDAVRDTSTPITHSHDVAQAVWQAVTDPGAPMRLPAGADAVALAQR</sequence>
<dbReference type="SMART" id="SM00822">
    <property type="entry name" value="PKS_KR"/>
    <property type="match status" value="1"/>
</dbReference>
<feature type="domain" description="Ketoreductase" evidence="4">
    <location>
        <begin position="11"/>
        <end position="193"/>
    </location>
</feature>
<dbReference type="InterPro" id="IPR057326">
    <property type="entry name" value="KR_dom"/>
</dbReference>
<comment type="similarity">
    <text evidence="1 3">Belongs to the short-chain dehydrogenases/reductases (SDR) family.</text>
</comment>
<dbReference type="GO" id="GO:0016491">
    <property type="term" value="F:oxidoreductase activity"/>
    <property type="evidence" value="ECO:0007669"/>
    <property type="project" value="UniProtKB-KW"/>
</dbReference>
<name>A0A679JKF2_VARPD</name>
<evidence type="ECO:0000313" key="5">
    <source>
        <dbReference type="EMBL" id="CAA2107876.1"/>
    </source>
</evidence>
<protein>
    <submittedName>
        <fullName evidence="5">Dihydroanticapsin 7-dehydrogenase</fullName>
        <ecNumber evidence="5">1.1.1.385</ecNumber>
    </submittedName>
</protein>
<dbReference type="Gene3D" id="3.40.50.720">
    <property type="entry name" value="NAD(P)-binding Rossmann-like Domain"/>
    <property type="match status" value="1"/>
</dbReference>
<dbReference type="Pfam" id="PF00106">
    <property type="entry name" value="adh_short"/>
    <property type="match status" value="1"/>
</dbReference>
<accession>A0A679JKF2</accession>
<evidence type="ECO:0000259" key="4">
    <source>
        <dbReference type="SMART" id="SM00822"/>
    </source>
</evidence>
<reference evidence="5" key="1">
    <citation type="submission" date="2019-12" db="EMBL/GenBank/DDBJ databases">
        <authorList>
            <person name="Cremers G."/>
        </authorList>
    </citation>
    <scope>NUCLEOTIDE SEQUENCE</scope>
    <source>
        <strain evidence="5">Vvax</strain>
    </source>
</reference>
<dbReference type="InterPro" id="IPR036291">
    <property type="entry name" value="NAD(P)-bd_dom_sf"/>
</dbReference>
<dbReference type="InterPro" id="IPR020904">
    <property type="entry name" value="Sc_DH/Rdtase_CS"/>
</dbReference>
<dbReference type="PROSITE" id="PS00061">
    <property type="entry name" value="ADH_SHORT"/>
    <property type="match status" value="1"/>
</dbReference>
<dbReference type="EMBL" id="LR743507">
    <property type="protein sequence ID" value="CAA2107876.1"/>
    <property type="molecule type" value="Genomic_DNA"/>
</dbReference>
<evidence type="ECO:0000256" key="2">
    <source>
        <dbReference type="ARBA" id="ARBA00023002"/>
    </source>
</evidence>
<dbReference type="InterPro" id="IPR002347">
    <property type="entry name" value="SDR_fam"/>
</dbReference>
<dbReference type="RefSeq" id="WP_339091993.1">
    <property type="nucleotide sequence ID" value="NZ_LR743507.1"/>
</dbReference>
<gene>
    <name evidence="5" type="primary">bacC_4</name>
    <name evidence="5" type="ORF">VVAX_04461</name>
</gene>
<dbReference type="PRINTS" id="PR00080">
    <property type="entry name" value="SDRFAMILY"/>
</dbReference>
<evidence type="ECO:0000256" key="1">
    <source>
        <dbReference type="ARBA" id="ARBA00006484"/>
    </source>
</evidence>
<dbReference type="PANTHER" id="PTHR43976">
    <property type="entry name" value="SHORT CHAIN DEHYDROGENASE"/>
    <property type="match status" value="1"/>
</dbReference>
<keyword evidence="2 5" id="KW-0560">Oxidoreductase</keyword>
<organism evidence="5">
    <name type="scientific">Variovorax paradoxus</name>
    <dbReference type="NCBI Taxonomy" id="34073"/>
    <lineage>
        <taxon>Bacteria</taxon>
        <taxon>Pseudomonadati</taxon>
        <taxon>Pseudomonadota</taxon>
        <taxon>Betaproteobacteria</taxon>
        <taxon>Burkholderiales</taxon>
        <taxon>Comamonadaceae</taxon>
        <taxon>Variovorax</taxon>
    </lineage>
</organism>
<dbReference type="PRINTS" id="PR00081">
    <property type="entry name" value="GDHRDH"/>
</dbReference>
<dbReference type="EC" id="1.1.1.385" evidence="5"/>
<evidence type="ECO:0000256" key="3">
    <source>
        <dbReference type="RuleBase" id="RU000363"/>
    </source>
</evidence>
<dbReference type="SUPFAM" id="SSF51735">
    <property type="entry name" value="NAD(P)-binding Rossmann-fold domains"/>
    <property type="match status" value="1"/>
</dbReference>
<dbReference type="CDD" id="cd05374">
    <property type="entry name" value="17beta-HSD-like_SDR_c"/>
    <property type="match status" value="1"/>
</dbReference>
<dbReference type="InterPro" id="IPR051911">
    <property type="entry name" value="SDR_oxidoreductase"/>
</dbReference>
<proteinExistence type="inferred from homology"/>
<dbReference type="PANTHER" id="PTHR43976:SF16">
    <property type="entry name" value="SHORT-CHAIN DEHYDROGENASE_REDUCTASE FAMILY PROTEIN"/>
    <property type="match status" value="1"/>
</dbReference>